<keyword evidence="4" id="KW-0809">Transit peptide</keyword>
<evidence type="ECO:0000313" key="10">
    <source>
        <dbReference type="Proteomes" id="UP000298663"/>
    </source>
</evidence>
<sequence length="205" mass="23297">MTSLMRLGSRAVRCRLFMSPAKPACAYGTQKKAETTSSVDKMRSDRSILEQVLVKEQEKPKTAGQKVKQGMETSMYFAIAAVSLTVLAGFAYVLFDMFFSKESPDKIFGDALKLIRRDGRCQDIFGESIAGYGEGSRRRSHVAHQRYNKDGKDRIRVVFHVKGERARGLATVEIEKDDGVWDYRFVLVETQEHPRQSHVLIDNRK</sequence>
<accession>A0A4V6A521</accession>
<evidence type="ECO:0000256" key="5">
    <source>
        <dbReference type="ARBA" id="ARBA00022989"/>
    </source>
</evidence>
<comment type="subcellular location">
    <subcellularLocation>
        <location evidence="8">Mitochondrion inner membrane</location>
        <topology evidence="8">Single-pass membrane protein</topology>
    </subcellularLocation>
    <subcellularLocation>
        <location evidence="1">Mitochondrion membrane</location>
        <topology evidence="1">Single-pass membrane protein</topology>
    </subcellularLocation>
</comment>
<evidence type="ECO:0000256" key="8">
    <source>
        <dbReference type="RuleBase" id="RU367142"/>
    </source>
</evidence>
<dbReference type="InterPro" id="IPR013261">
    <property type="entry name" value="Tim21"/>
</dbReference>
<reference evidence="9 10" key="2">
    <citation type="journal article" date="2019" name="G3 (Bethesda)">
        <title>Hybrid Assembly of the Genome of the Entomopathogenic Nematode Steinernema carpocapsae Identifies the X-Chromosome.</title>
        <authorList>
            <person name="Serra L."/>
            <person name="Macchietto M."/>
            <person name="Macias-Munoz A."/>
            <person name="McGill C.J."/>
            <person name="Rodriguez I.M."/>
            <person name="Rodriguez B."/>
            <person name="Murad R."/>
            <person name="Mortazavi A."/>
        </authorList>
    </citation>
    <scope>NUCLEOTIDE SEQUENCE [LARGE SCALE GENOMIC DNA]</scope>
    <source>
        <strain evidence="9 10">ALL</strain>
    </source>
</reference>
<dbReference type="PANTHER" id="PTHR13032">
    <property type="entry name" value="MITOCHONDRIAL IMPORT INNER MEMBRANE TRANSLOCASE SUBUNIT TIM21"/>
    <property type="match status" value="1"/>
</dbReference>
<dbReference type="STRING" id="34508.A0A4V6A521"/>
<evidence type="ECO:0000256" key="1">
    <source>
        <dbReference type="ARBA" id="ARBA00004304"/>
    </source>
</evidence>
<keyword evidence="10" id="KW-1185">Reference proteome</keyword>
<dbReference type="InterPro" id="IPR038552">
    <property type="entry name" value="Tim21_IMS_sf"/>
</dbReference>
<keyword evidence="6 8" id="KW-0496">Mitochondrion</keyword>
<comment type="similarity">
    <text evidence="2 8">Belongs to the TIM21 family.</text>
</comment>
<evidence type="ECO:0000256" key="2">
    <source>
        <dbReference type="ARBA" id="ARBA00010867"/>
    </source>
</evidence>
<keyword evidence="3 8" id="KW-0812">Transmembrane</keyword>
<dbReference type="Proteomes" id="UP000298663">
    <property type="component" value="Unassembled WGS sequence"/>
</dbReference>
<keyword evidence="8" id="KW-0811">Translocation</keyword>
<protein>
    <recommendedName>
        <fullName evidence="8">Mitochondrial import inner membrane translocase subunit Tim21</fullName>
    </recommendedName>
</protein>
<dbReference type="GO" id="GO:0030150">
    <property type="term" value="P:protein import into mitochondrial matrix"/>
    <property type="evidence" value="ECO:0007669"/>
    <property type="project" value="UniProtKB-UniRule"/>
</dbReference>
<dbReference type="Gene3D" id="3.10.450.320">
    <property type="entry name" value="Mitochondrial import inner membrane translocase subunit Tim21"/>
    <property type="match status" value="1"/>
</dbReference>
<keyword evidence="7 8" id="KW-0472">Membrane</keyword>
<evidence type="ECO:0000313" key="9">
    <source>
        <dbReference type="EMBL" id="TKR89145.1"/>
    </source>
</evidence>
<organism evidence="9 10">
    <name type="scientific">Steinernema carpocapsae</name>
    <name type="common">Entomopathogenic nematode</name>
    <dbReference type="NCBI Taxonomy" id="34508"/>
    <lineage>
        <taxon>Eukaryota</taxon>
        <taxon>Metazoa</taxon>
        <taxon>Ecdysozoa</taxon>
        <taxon>Nematoda</taxon>
        <taxon>Chromadorea</taxon>
        <taxon>Rhabditida</taxon>
        <taxon>Tylenchina</taxon>
        <taxon>Panagrolaimomorpha</taxon>
        <taxon>Strongyloidoidea</taxon>
        <taxon>Steinernematidae</taxon>
        <taxon>Steinernema</taxon>
    </lineage>
</organism>
<proteinExistence type="inferred from homology"/>
<dbReference type="EMBL" id="AZBU02000003">
    <property type="protein sequence ID" value="TKR89145.1"/>
    <property type="molecule type" value="Genomic_DNA"/>
</dbReference>
<dbReference type="Pfam" id="PF08294">
    <property type="entry name" value="TIM21"/>
    <property type="match status" value="1"/>
</dbReference>
<name>A0A4V6A521_STECR</name>
<keyword evidence="8" id="KW-0653">Protein transport</keyword>
<evidence type="ECO:0000256" key="3">
    <source>
        <dbReference type="ARBA" id="ARBA00022692"/>
    </source>
</evidence>
<dbReference type="AlphaFoldDB" id="A0A4V6A521"/>
<evidence type="ECO:0000256" key="4">
    <source>
        <dbReference type="ARBA" id="ARBA00022946"/>
    </source>
</evidence>
<comment type="subunit">
    <text evidence="8">Component of the TIM23 complex.</text>
</comment>
<evidence type="ECO:0000256" key="7">
    <source>
        <dbReference type="ARBA" id="ARBA00023136"/>
    </source>
</evidence>
<keyword evidence="5 8" id="KW-1133">Transmembrane helix</keyword>
<comment type="function">
    <text evidence="8">Essential component of the TIM23 complex, a complex that mediates the translocation of transit peptide-containing proteins across the mitochondrial inner membrane.</text>
</comment>
<reference evidence="9 10" key="1">
    <citation type="journal article" date="2015" name="Genome Biol.">
        <title>Comparative genomics of Steinernema reveals deeply conserved gene regulatory networks.</title>
        <authorList>
            <person name="Dillman A.R."/>
            <person name="Macchietto M."/>
            <person name="Porter C.F."/>
            <person name="Rogers A."/>
            <person name="Williams B."/>
            <person name="Antoshechkin I."/>
            <person name="Lee M.M."/>
            <person name="Goodwin Z."/>
            <person name="Lu X."/>
            <person name="Lewis E.E."/>
            <person name="Goodrich-Blair H."/>
            <person name="Stock S.P."/>
            <person name="Adams B.J."/>
            <person name="Sternberg P.W."/>
            <person name="Mortazavi A."/>
        </authorList>
    </citation>
    <scope>NUCLEOTIDE SEQUENCE [LARGE SCALE GENOMIC DNA]</scope>
    <source>
        <strain evidence="9 10">ALL</strain>
    </source>
</reference>
<gene>
    <name evidence="9" type="ORF">L596_013289</name>
</gene>
<dbReference type="OrthoDB" id="436405at2759"/>
<dbReference type="GO" id="GO:0005744">
    <property type="term" value="C:TIM23 mitochondrial import inner membrane translocase complex"/>
    <property type="evidence" value="ECO:0007669"/>
    <property type="project" value="UniProtKB-UniRule"/>
</dbReference>
<dbReference type="PANTHER" id="PTHR13032:SF6">
    <property type="entry name" value="MITOCHONDRIAL IMPORT INNER MEMBRANE TRANSLOCASE SUBUNIT TIM21"/>
    <property type="match status" value="1"/>
</dbReference>
<keyword evidence="8" id="KW-0813">Transport</keyword>
<comment type="caution">
    <text evidence="9">The sequence shown here is derived from an EMBL/GenBank/DDBJ whole genome shotgun (WGS) entry which is preliminary data.</text>
</comment>
<feature type="transmembrane region" description="Helical" evidence="8">
    <location>
        <begin position="75"/>
        <end position="95"/>
    </location>
</feature>
<evidence type="ECO:0000256" key="6">
    <source>
        <dbReference type="ARBA" id="ARBA00023128"/>
    </source>
</evidence>
<keyword evidence="8" id="KW-0999">Mitochondrion inner membrane</keyword>